<dbReference type="PRINTS" id="PR01179">
    <property type="entry name" value="ODADCRBXLASE"/>
</dbReference>
<dbReference type="Proteomes" id="UP000046393">
    <property type="component" value="Unplaced"/>
</dbReference>
<dbReference type="InterPro" id="IPR002433">
    <property type="entry name" value="Orn_de-COase"/>
</dbReference>
<keyword evidence="2" id="KW-1185">Reference proteome</keyword>
<protein>
    <submittedName>
        <fullName evidence="3">Ornithine decarboxylase</fullName>
    </submittedName>
</protein>
<name>A0A0N5AED2_9BILA</name>
<dbReference type="Pfam" id="PF02784">
    <property type="entry name" value="Orn_Arg_deC_N"/>
    <property type="match status" value="1"/>
</dbReference>
<dbReference type="PANTHER" id="PTHR11482:SF56">
    <property type="entry name" value="ANTIZYME INHIBITOR 1"/>
    <property type="match status" value="1"/>
</dbReference>
<dbReference type="InterPro" id="IPR029066">
    <property type="entry name" value="PLP-binding_barrel"/>
</dbReference>
<dbReference type="SUPFAM" id="SSF50621">
    <property type="entry name" value="Alanine racemase C-terminal domain-like"/>
    <property type="match status" value="1"/>
</dbReference>
<dbReference type="AlphaFoldDB" id="A0A0N5AED2"/>
<evidence type="ECO:0000259" key="1">
    <source>
        <dbReference type="Pfam" id="PF02784"/>
    </source>
</evidence>
<dbReference type="Gene3D" id="3.20.20.10">
    <property type="entry name" value="Alanine racemase"/>
    <property type="match status" value="1"/>
</dbReference>
<dbReference type="InterPro" id="IPR022644">
    <property type="entry name" value="De-COase2_N"/>
</dbReference>
<organism evidence="2 3">
    <name type="scientific">Syphacia muris</name>
    <dbReference type="NCBI Taxonomy" id="451379"/>
    <lineage>
        <taxon>Eukaryota</taxon>
        <taxon>Metazoa</taxon>
        <taxon>Ecdysozoa</taxon>
        <taxon>Nematoda</taxon>
        <taxon>Chromadorea</taxon>
        <taxon>Rhabditida</taxon>
        <taxon>Spirurina</taxon>
        <taxon>Oxyuridomorpha</taxon>
        <taxon>Oxyuroidea</taxon>
        <taxon>Oxyuridae</taxon>
        <taxon>Syphacia</taxon>
    </lineage>
</organism>
<accession>A0A0N5AED2</accession>
<sequence length="512" mass="56502">MIDTLRPLQISSYNDVSLEKLSKIRSEFFADTSITVYADDREPLSVARDLAEIKTSQGDNYPFLVMDMGCVERLLEAWHVNLPSVQPFYSVRCNSDPVLLRLLSEKSDIGFCCTNRSEVDLALTMVNQDHVLYANPVWTKGNLRHASESNVGLLVFESESELKRISATFPNANLILKVCMNPSINEEVMKVGCEALEEAPALLKMAAQEGLKVNGISFSIGAGIPSVGIYTHAIQCARTLFGVGTTLGHEMNVLDIGGGFPGFNNGTGPSFVQFAEAINSALQKYFFSDVEYSNVRIIAEPGRYFAASAFFLVTNIIDKRDVDASILTSDSFDTGSTGFVYQTNEGFYGCFGCRLVTHCEPCCRPLFDVDEDVTNYTYATILGPTNNSVDVVQSVAKLPQMEVGEWLLWNNMGAYTLGNHGTLNDGGTHKPTVYYLVGNENWHHLSRPSTPDSDLDSEKLVHTMADSDTESSGFVDSQSLESSECESVMTDDEPYWFCAEWLLDKEIEGLGR</sequence>
<feature type="domain" description="Orn/DAP/Arg decarboxylase 2 N-terminal" evidence="1">
    <location>
        <begin position="71"/>
        <end position="307"/>
    </location>
</feature>
<evidence type="ECO:0000313" key="2">
    <source>
        <dbReference type="Proteomes" id="UP000046393"/>
    </source>
</evidence>
<dbReference type="SUPFAM" id="SSF51419">
    <property type="entry name" value="PLP-binding barrel"/>
    <property type="match status" value="1"/>
</dbReference>
<reference evidence="3" key="1">
    <citation type="submission" date="2017-02" db="UniProtKB">
        <authorList>
            <consortium name="WormBaseParasite"/>
        </authorList>
    </citation>
    <scope>IDENTIFICATION</scope>
</reference>
<evidence type="ECO:0000313" key="3">
    <source>
        <dbReference type="WBParaSite" id="SMUV_0000258201-mRNA-1"/>
    </source>
</evidence>
<dbReference type="PANTHER" id="PTHR11482">
    <property type="entry name" value="ARGININE/DIAMINOPIMELATE/ORNITHINE DECARBOXYLASE"/>
    <property type="match status" value="1"/>
</dbReference>
<dbReference type="InterPro" id="IPR009006">
    <property type="entry name" value="Ala_racemase/Decarboxylase_C"/>
</dbReference>
<dbReference type="WBParaSite" id="SMUV_0000258201-mRNA-1">
    <property type="protein sequence ID" value="SMUV_0000258201-mRNA-1"/>
    <property type="gene ID" value="SMUV_0000258201"/>
</dbReference>
<dbReference type="STRING" id="451379.A0A0N5AED2"/>
<dbReference type="GO" id="GO:0003824">
    <property type="term" value="F:catalytic activity"/>
    <property type="evidence" value="ECO:0007669"/>
    <property type="project" value="InterPro"/>
</dbReference>
<dbReference type="PRINTS" id="PR01182">
    <property type="entry name" value="ORNDCRBXLASE"/>
</dbReference>
<dbReference type="InterPro" id="IPR000183">
    <property type="entry name" value="Orn/DAP/Arg_de-COase"/>
</dbReference>
<proteinExistence type="predicted"/>
<dbReference type="Gene3D" id="2.40.37.10">
    <property type="entry name" value="Lyase, Ornithine Decarboxylase, Chain A, domain 1"/>
    <property type="match status" value="1"/>
</dbReference>
<dbReference type="GO" id="GO:0006596">
    <property type="term" value="P:polyamine biosynthetic process"/>
    <property type="evidence" value="ECO:0007669"/>
    <property type="project" value="InterPro"/>
</dbReference>